<sequence length="514" mass="55755">MGFFIQISNDSGRPIFQAAKNYPDVSFASSALFHALVTASLEQGFVPSIVRSDDATIALAVHGEHGSRLGLAMVTSELASGRTADLETRLRWRLDALYQGAQLILGHDLQKAAGGQVQADTVRRVLTERLSPVVSQLMSEEEDSQSSAARDPFGWSLPTPRYGSSLDASRPLPPLGLRLHSAAVEWLLLGCSNIAEHALNQLLGCLEVELPSGAEPAEAPGSTAPLGALIWRGRVVAATQAWRQAAQLERGLLVAIANCVGPQAFGEPSRTLALEDMTDLWLRPQQASTGQASNDLQNYRMLNVRIYPDADSFPKRDYLARWRPRSARDVDGASLVLSVLTQNSSSFFAQADVLKRLRENATQLSADGSLQTLWQRLLHKSAGSLLELDRLSSAILLDARSGDVVALPSPWDVTADDVDVIASFRQLVYWVHALPPLDAASPQQFVCCEGYTVAGVRREDGIICWGSAPTSAKQMHGTQDIVLQSIQRLLRRLPRAPDLWSSIGALETPESSLS</sequence>
<gene>
    <name evidence="1" type="primary">Rpusd1</name>
    <name evidence="1" type="ORF">SPIL2461_LOCUS2562</name>
</gene>
<name>A0A812JRU4_SYMPI</name>
<protein>
    <submittedName>
        <fullName evidence="1">Rpusd1 protein</fullName>
    </submittedName>
</protein>
<dbReference type="EMBL" id="CAJNIZ010002847">
    <property type="protein sequence ID" value="CAE7215394.1"/>
    <property type="molecule type" value="Genomic_DNA"/>
</dbReference>
<reference evidence="1" key="1">
    <citation type="submission" date="2021-02" db="EMBL/GenBank/DDBJ databases">
        <authorList>
            <person name="Dougan E. K."/>
            <person name="Rhodes N."/>
            <person name="Thang M."/>
            <person name="Chan C."/>
        </authorList>
    </citation>
    <scope>NUCLEOTIDE SEQUENCE</scope>
</reference>
<keyword evidence="2" id="KW-1185">Reference proteome</keyword>
<comment type="caution">
    <text evidence="1">The sequence shown here is derived from an EMBL/GenBank/DDBJ whole genome shotgun (WGS) entry which is preliminary data.</text>
</comment>
<dbReference type="OrthoDB" id="416747at2759"/>
<dbReference type="Proteomes" id="UP000649617">
    <property type="component" value="Unassembled WGS sequence"/>
</dbReference>
<organism evidence="1 2">
    <name type="scientific">Symbiodinium pilosum</name>
    <name type="common">Dinoflagellate</name>
    <dbReference type="NCBI Taxonomy" id="2952"/>
    <lineage>
        <taxon>Eukaryota</taxon>
        <taxon>Sar</taxon>
        <taxon>Alveolata</taxon>
        <taxon>Dinophyceae</taxon>
        <taxon>Suessiales</taxon>
        <taxon>Symbiodiniaceae</taxon>
        <taxon>Symbiodinium</taxon>
    </lineage>
</organism>
<evidence type="ECO:0000313" key="2">
    <source>
        <dbReference type="Proteomes" id="UP000649617"/>
    </source>
</evidence>
<evidence type="ECO:0000313" key="1">
    <source>
        <dbReference type="EMBL" id="CAE7215394.1"/>
    </source>
</evidence>
<dbReference type="AlphaFoldDB" id="A0A812JRU4"/>
<proteinExistence type="predicted"/>
<accession>A0A812JRU4</accession>